<feature type="compositionally biased region" description="Basic and acidic residues" evidence="1">
    <location>
        <begin position="608"/>
        <end position="622"/>
    </location>
</feature>
<gene>
    <name evidence="3" type="ORF">PGLA2088_LOCUS2175</name>
</gene>
<sequence length="964" mass="102241">MTAPAPSTGFFSLPCRESCCVVLDGRGMGGPGSPATMLFNLWMSATQEAVAFQPDLPPEMSIISLHDGYYVSRLALGRHSPAALRQAMDRLEQECVLGPMGLTSNWGASGSPLLPELAVEARHGHPLRGTAAENTTRPAGAKKRARKASTSASDSTSSERLFAIGEDSALAALRSALAGVAQVRGQAGLTAQSAGDVIEFWTTAPERLLPVAADVSRCVPPGVKLQVLAVEAGPWDAEQQAAKARLLEMELRSGGCQAVAVRALPLTAACIARQVRAPLDLFLPLTLLLPPASAVRELQLLASPAILLAGCWRRGPAAATAGGRGLCRLEVLGRVPSSGVSSELLCGVPLLLRSLGSESVASLRALVQQLAAQQVALLLASNLCPVSLVPTACQHFFVGLASDQGDCGSGPVLVLHGLASADTWQSAASLVDEVRCTRPSQEEADFHPSLPHRLERRITGARDPEPTYRRVLLVRVLALPHHWHHIVGTISGIEHGCYICPASLPLSFIHLLVRRAFAIATAIAARDCDASLDGHFGLLCMMSVTAWLLPVKAVDVPLMAAGWAQSMEGQLTWLVGSIILLTTVFLAGALPWLKSLVLGAESAAFEDFEPKKEDPPSTRFEDEVSQGEPKTRSALEPLEEISRAVVFDFDQVLSVCEVGPVQLKQVEKLVFGGEQRLAALEALLAELAGRGIALAIVSRNSRWVIQKALAGQPDSKLGAGKRGTDLLRYFTPGLIFGWEDFSDETPKSAVINGCIMQTHRLGPADVLFVDDQFLNVADVRQNSHIEVWAVTGEGGMDAIDCAHIRFSILAGSVARPCSDEVEKISTSCALNSAAMAEASTVAFASMQSSSQGASAAFIQHIRQTLQKAQEITQVVSEAESIADDAQKFCDAIKAQHNIQTKKLALTGRVGAPVPPLAASLTREIQTSVVWTQSMLQMCNMGDSSADIERGSRLSFVQSSAPAGA</sequence>
<keyword evidence="2" id="KW-1133">Transmembrane helix</keyword>
<dbReference type="SUPFAM" id="SSF56784">
    <property type="entry name" value="HAD-like"/>
    <property type="match status" value="1"/>
</dbReference>
<reference evidence="3" key="1">
    <citation type="submission" date="2021-02" db="EMBL/GenBank/DDBJ databases">
        <authorList>
            <person name="Dougan E. K."/>
            <person name="Rhodes N."/>
            <person name="Thang M."/>
            <person name="Chan C."/>
        </authorList>
    </citation>
    <scope>NUCLEOTIDE SEQUENCE</scope>
</reference>
<dbReference type="Proteomes" id="UP000626109">
    <property type="component" value="Unassembled WGS sequence"/>
</dbReference>
<protein>
    <submittedName>
        <fullName evidence="3">Uncharacterized protein</fullName>
    </submittedName>
</protein>
<evidence type="ECO:0000256" key="2">
    <source>
        <dbReference type="SAM" id="Phobius"/>
    </source>
</evidence>
<evidence type="ECO:0000313" key="4">
    <source>
        <dbReference type="Proteomes" id="UP000626109"/>
    </source>
</evidence>
<evidence type="ECO:0000313" key="3">
    <source>
        <dbReference type="EMBL" id="CAE8640619.1"/>
    </source>
</evidence>
<dbReference type="AlphaFoldDB" id="A0A813HSY4"/>
<feature type="region of interest" description="Disordered" evidence="1">
    <location>
        <begin position="126"/>
        <end position="158"/>
    </location>
</feature>
<dbReference type="Gene3D" id="3.40.50.1000">
    <property type="entry name" value="HAD superfamily/HAD-like"/>
    <property type="match status" value="1"/>
</dbReference>
<feature type="compositionally biased region" description="Low complexity" evidence="1">
    <location>
        <begin position="148"/>
        <end position="158"/>
    </location>
</feature>
<keyword evidence="2" id="KW-0472">Membrane</keyword>
<comment type="caution">
    <text evidence="3">The sequence shown here is derived from an EMBL/GenBank/DDBJ whole genome shotgun (WGS) entry which is preliminary data.</text>
</comment>
<accession>A0A813HSY4</accession>
<feature type="transmembrane region" description="Helical" evidence="2">
    <location>
        <begin position="571"/>
        <end position="593"/>
    </location>
</feature>
<dbReference type="InterPro" id="IPR036412">
    <property type="entry name" value="HAD-like_sf"/>
</dbReference>
<name>A0A813HSY4_POLGL</name>
<organism evidence="3 4">
    <name type="scientific">Polarella glacialis</name>
    <name type="common">Dinoflagellate</name>
    <dbReference type="NCBI Taxonomy" id="89957"/>
    <lineage>
        <taxon>Eukaryota</taxon>
        <taxon>Sar</taxon>
        <taxon>Alveolata</taxon>
        <taxon>Dinophyceae</taxon>
        <taxon>Suessiales</taxon>
        <taxon>Suessiaceae</taxon>
        <taxon>Polarella</taxon>
    </lineage>
</organism>
<proteinExistence type="predicted"/>
<keyword evidence="2" id="KW-0812">Transmembrane</keyword>
<dbReference type="EMBL" id="CAJNNW010001731">
    <property type="protein sequence ID" value="CAE8640619.1"/>
    <property type="molecule type" value="Genomic_DNA"/>
</dbReference>
<dbReference type="InterPro" id="IPR023214">
    <property type="entry name" value="HAD_sf"/>
</dbReference>
<feature type="region of interest" description="Disordered" evidence="1">
    <location>
        <begin position="608"/>
        <end position="632"/>
    </location>
</feature>
<evidence type="ECO:0000256" key="1">
    <source>
        <dbReference type="SAM" id="MobiDB-lite"/>
    </source>
</evidence>